<keyword evidence="1" id="KW-0378">Hydrolase</keyword>
<dbReference type="InterPro" id="IPR029058">
    <property type="entry name" value="AB_hydrolase_fold"/>
</dbReference>
<evidence type="ECO:0000256" key="1">
    <source>
        <dbReference type="ARBA" id="ARBA00022801"/>
    </source>
</evidence>
<evidence type="ECO:0000256" key="2">
    <source>
        <dbReference type="ARBA" id="ARBA00023157"/>
    </source>
</evidence>
<feature type="chain" id="PRO_5040134984" evidence="5">
    <location>
        <begin position="20"/>
        <end position="331"/>
    </location>
</feature>
<name>A0A9P4K632_9PLEO</name>
<comment type="caution">
    <text evidence="6">The sequence shown here is derived from an EMBL/GenBank/DDBJ whole genome shotgun (WGS) entry which is preliminary data.</text>
</comment>
<dbReference type="PANTHER" id="PTHR33630:SF13">
    <property type="entry name" value="ACETYLXYLAN ESTERASE"/>
    <property type="match status" value="1"/>
</dbReference>
<keyword evidence="4" id="KW-1133">Transmembrane helix</keyword>
<keyword evidence="4" id="KW-0472">Membrane</keyword>
<dbReference type="InterPro" id="IPR000675">
    <property type="entry name" value="Cutinase/axe"/>
</dbReference>
<dbReference type="SUPFAM" id="SSF53474">
    <property type="entry name" value="alpha/beta-Hydrolases"/>
    <property type="match status" value="1"/>
</dbReference>
<accession>A0A9P4K632</accession>
<dbReference type="EMBL" id="ML986642">
    <property type="protein sequence ID" value="KAF2262250.1"/>
    <property type="molecule type" value="Genomic_DNA"/>
</dbReference>
<feature type="region of interest" description="Disordered" evidence="3">
    <location>
        <begin position="259"/>
        <end position="290"/>
    </location>
</feature>
<protein>
    <submittedName>
        <fullName evidence="6">Alpha/beta-hydrolase</fullName>
    </submittedName>
</protein>
<keyword evidence="2" id="KW-1015">Disulfide bond</keyword>
<sequence>MKIFFILGIFVLYVRSAIAVCTSADACNDPAILGLETSECQDYHVFTTRGSTSPYPGHQAGLIWMICQSLGDCGYENIIYPAETTTSGRNAWCESAATGAAAGQKQLTEYSERCPDSKLIVVGFSQGASVTLDYLGGGGGPAFECVQAENPALDRTTIPGSNIVAAIVFGSYRRSANQTYSVKGGSVFDGSSPRTEEQLDGLNQYAGILRDYCNAGDPICTTGSEPEDIAQHLNYFDEYNDEAADWVIKTAQRALVGDGDAADASRSDPTSQPTSQATSRATSRVTSQVTSQAAGISTSVPSTPLPTGQGFALVAPLLTAYFATAFIVLNI</sequence>
<proteinExistence type="predicted"/>
<gene>
    <name evidence="6" type="ORF">CC78DRAFT_468316</name>
</gene>
<dbReference type="SMART" id="SM01110">
    <property type="entry name" value="Cutinase"/>
    <property type="match status" value="1"/>
</dbReference>
<evidence type="ECO:0000256" key="4">
    <source>
        <dbReference type="SAM" id="Phobius"/>
    </source>
</evidence>
<keyword evidence="5" id="KW-0732">Signal</keyword>
<dbReference type="OrthoDB" id="2586582at2759"/>
<dbReference type="Pfam" id="PF01083">
    <property type="entry name" value="Cutinase"/>
    <property type="match status" value="1"/>
</dbReference>
<dbReference type="Gene3D" id="3.40.50.1820">
    <property type="entry name" value="alpha/beta hydrolase"/>
    <property type="match status" value="1"/>
</dbReference>
<feature type="compositionally biased region" description="Polar residues" evidence="3">
    <location>
        <begin position="267"/>
        <end position="290"/>
    </location>
</feature>
<dbReference type="AlphaFoldDB" id="A0A9P4K632"/>
<keyword evidence="4" id="KW-0812">Transmembrane</keyword>
<evidence type="ECO:0000313" key="6">
    <source>
        <dbReference type="EMBL" id="KAF2262250.1"/>
    </source>
</evidence>
<dbReference type="Proteomes" id="UP000800093">
    <property type="component" value="Unassembled WGS sequence"/>
</dbReference>
<dbReference type="GO" id="GO:0052689">
    <property type="term" value="F:carboxylic ester hydrolase activity"/>
    <property type="evidence" value="ECO:0007669"/>
    <property type="project" value="UniProtKB-ARBA"/>
</dbReference>
<keyword evidence="7" id="KW-1185">Reference proteome</keyword>
<evidence type="ECO:0000256" key="5">
    <source>
        <dbReference type="SAM" id="SignalP"/>
    </source>
</evidence>
<dbReference type="PANTHER" id="PTHR33630">
    <property type="entry name" value="CUTINASE RV1984C-RELATED-RELATED"/>
    <property type="match status" value="1"/>
</dbReference>
<organism evidence="6 7">
    <name type="scientific">Lojkania enalia</name>
    <dbReference type="NCBI Taxonomy" id="147567"/>
    <lineage>
        <taxon>Eukaryota</taxon>
        <taxon>Fungi</taxon>
        <taxon>Dikarya</taxon>
        <taxon>Ascomycota</taxon>
        <taxon>Pezizomycotina</taxon>
        <taxon>Dothideomycetes</taxon>
        <taxon>Pleosporomycetidae</taxon>
        <taxon>Pleosporales</taxon>
        <taxon>Pleosporales incertae sedis</taxon>
        <taxon>Lojkania</taxon>
    </lineage>
</organism>
<evidence type="ECO:0000256" key="3">
    <source>
        <dbReference type="SAM" id="MobiDB-lite"/>
    </source>
</evidence>
<evidence type="ECO:0000313" key="7">
    <source>
        <dbReference type="Proteomes" id="UP000800093"/>
    </source>
</evidence>
<feature type="signal peptide" evidence="5">
    <location>
        <begin position="1"/>
        <end position="19"/>
    </location>
</feature>
<feature type="transmembrane region" description="Helical" evidence="4">
    <location>
        <begin position="310"/>
        <end position="329"/>
    </location>
</feature>
<reference evidence="7" key="1">
    <citation type="journal article" date="2020" name="Stud. Mycol.">
        <title>101 Dothideomycetes genomes: A test case for predicting lifestyles and emergence of pathogens.</title>
        <authorList>
            <person name="Haridas S."/>
            <person name="Albert R."/>
            <person name="Binder M."/>
            <person name="Bloem J."/>
            <person name="LaButti K."/>
            <person name="Salamov A."/>
            <person name="Andreopoulos B."/>
            <person name="Baker S."/>
            <person name="Barry K."/>
            <person name="Bills G."/>
            <person name="Bluhm B."/>
            <person name="Cannon C."/>
            <person name="Castanera R."/>
            <person name="Culley D."/>
            <person name="Daum C."/>
            <person name="Ezra D."/>
            <person name="Gonzalez J."/>
            <person name="Henrissat B."/>
            <person name="Kuo A."/>
            <person name="Liang C."/>
            <person name="Lipzen A."/>
            <person name="Lutzoni F."/>
            <person name="Magnuson J."/>
            <person name="Mondo S."/>
            <person name="Nolan M."/>
            <person name="Ohm R."/>
            <person name="Pangilinan J."/>
            <person name="Park H.-J."/>
            <person name="Ramirez L."/>
            <person name="Alfaro M."/>
            <person name="Sun H."/>
            <person name="Tritt A."/>
            <person name="Yoshinaga Y."/>
            <person name="Zwiers L.-H."/>
            <person name="Turgeon B."/>
            <person name="Goodwin S."/>
            <person name="Spatafora J."/>
            <person name="Crous P."/>
            <person name="Grigoriev I."/>
        </authorList>
    </citation>
    <scope>NUCLEOTIDE SEQUENCE [LARGE SCALE GENOMIC DNA]</scope>
    <source>
        <strain evidence="7">CBS 304.66</strain>
    </source>
</reference>